<dbReference type="EMBL" id="JAQQWI010000017">
    <property type="protein sequence ID" value="KAK8006494.1"/>
    <property type="molecule type" value="Genomic_DNA"/>
</dbReference>
<organism evidence="2 3">
    <name type="scientific">Apiospora marii</name>
    <dbReference type="NCBI Taxonomy" id="335849"/>
    <lineage>
        <taxon>Eukaryota</taxon>
        <taxon>Fungi</taxon>
        <taxon>Dikarya</taxon>
        <taxon>Ascomycota</taxon>
        <taxon>Pezizomycotina</taxon>
        <taxon>Sordariomycetes</taxon>
        <taxon>Xylariomycetidae</taxon>
        <taxon>Amphisphaeriales</taxon>
        <taxon>Apiosporaceae</taxon>
        <taxon>Apiospora</taxon>
    </lineage>
</organism>
<feature type="region of interest" description="Disordered" evidence="1">
    <location>
        <begin position="1"/>
        <end position="65"/>
    </location>
</feature>
<feature type="compositionally biased region" description="Basic and acidic residues" evidence="1">
    <location>
        <begin position="39"/>
        <end position="65"/>
    </location>
</feature>
<comment type="caution">
    <text evidence="2">The sequence shown here is derived from an EMBL/GenBank/DDBJ whole genome shotgun (WGS) entry which is preliminary data.</text>
</comment>
<name>A0ABR1RAS0_9PEZI</name>
<evidence type="ECO:0000313" key="3">
    <source>
        <dbReference type="Proteomes" id="UP001396898"/>
    </source>
</evidence>
<proteinExistence type="predicted"/>
<evidence type="ECO:0000313" key="2">
    <source>
        <dbReference type="EMBL" id="KAK8006494.1"/>
    </source>
</evidence>
<evidence type="ECO:0000256" key="1">
    <source>
        <dbReference type="SAM" id="MobiDB-lite"/>
    </source>
</evidence>
<protein>
    <submittedName>
        <fullName evidence="2">Uncharacterized protein</fullName>
    </submittedName>
</protein>
<dbReference type="Proteomes" id="UP001396898">
    <property type="component" value="Unassembled WGS sequence"/>
</dbReference>
<accession>A0ABR1RAS0</accession>
<sequence>MSSSGQGSRSPSASASNASPSSPAEKQAPIATSQNTRGNTEKAETQKAIDKEEADKKKERHGKMVDDLHDRVDLAFKSGLLCIL</sequence>
<feature type="compositionally biased region" description="Low complexity" evidence="1">
    <location>
        <begin position="1"/>
        <end position="24"/>
    </location>
</feature>
<reference evidence="2 3" key="1">
    <citation type="submission" date="2023-01" db="EMBL/GenBank/DDBJ databases">
        <title>Analysis of 21 Apiospora genomes using comparative genomics revels a genus with tremendous synthesis potential of carbohydrate active enzymes and secondary metabolites.</title>
        <authorList>
            <person name="Sorensen T."/>
        </authorList>
    </citation>
    <scope>NUCLEOTIDE SEQUENCE [LARGE SCALE GENOMIC DNA]</scope>
    <source>
        <strain evidence="2 3">CBS 20057</strain>
    </source>
</reference>
<keyword evidence="3" id="KW-1185">Reference proteome</keyword>
<gene>
    <name evidence="2" type="ORF">PG991_012791</name>
</gene>